<keyword evidence="3" id="KW-1185">Reference proteome</keyword>
<reference evidence="2" key="1">
    <citation type="journal article" date="2022" name="IScience">
        <title>Evolution of zygomycete secretomes and the origins of terrestrial fungal ecologies.</title>
        <authorList>
            <person name="Chang Y."/>
            <person name="Wang Y."/>
            <person name="Mondo S."/>
            <person name="Ahrendt S."/>
            <person name="Andreopoulos W."/>
            <person name="Barry K."/>
            <person name="Beard J."/>
            <person name="Benny G.L."/>
            <person name="Blankenship S."/>
            <person name="Bonito G."/>
            <person name="Cuomo C."/>
            <person name="Desiro A."/>
            <person name="Gervers K.A."/>
            <person name="Hundley H."/>
            <person name="Kuo A."/>
            <person name="LaButti K."/>
            <person name="Lang B.F."/>
            <person name="Lipzen A."/>
            <person name="O'Donnell K."/>
            <person name="Pangilinan J."/>
            <person name="Reynolds N."/>
            <person name="Sandor L."/>
            <person name="Smith M.E."/>
            <person name="Tsang A."/>
            <person name="Grigoriev I.V."/>
            <person name="Stajich J.E."/>
            <person name="Spatafora J.W."/>
        </authorList>
    </citation>
    <scope>NUCLEOTIDE SEQUENCE</scope>
    <source>
        <strain evidence="2">RSA 2281</strain>
    </source>
</reference>
<accession>A0AAD5KI58</accession>
<evidence type="ECO:0000313" key="3">
    <source>
        <dbReference type="Proteomes" id="UP001209540"/>
    </source>
</evidence>
<proteinExistence type="predicted"/>
<dbReference type="PANTHER" id="PTHR33047">
    <property type="entry name" value="PROTEIN TAR1"/>
    <property type="match status" value="1"/>
</dbReference>
<dbReference type="Proteomes" id="UP001209540">
    <property type="component" value="Unassembled WGS sequence"/>
</dbReference>
<feature type="region of interest" description="Disordered" evidence="1">
    <location>
        <begin position="58"/>
        <end position="78"/>
    </location>
</feature>
<protein>
    <submittedName>
        <fullName evidence="2">Uncharacterized protein</fullName>
    </submittedName>
</protein>
<evidence type="ECO:0000313" key="2">
    <source>
        <dbReference type="EMBL" id="KAI9271713.1"/>
    </source>
</evidence>
<dbReference type="AlphaFoldDB" id="A0AAD5KI58"/>
<name>A0AAD5KI58_9FUNG</name>
<comment type="caution">
    <text evidence="2">The sequence shown here is derived from an EMBL/GenBank/DDBJ whole genome shotgun (WGS) entry which is preliminary data.</text>
</comment>
<evidence type="ECO:0000256" key="1">
    <source>
        <dbReference type="SAM" id="MobiDB-lite"/>
    </source>
</evidence>
<dbReference type="EMBL" id="JAIXMP010000006">
    <property type="protein sequence ID" value="KAI9271713.1"/>
    <property type="molecule type" value="Genomic_DNA"/>
</dbReference>
<reference evidence="2" key="2">
    <citation type="submission" date="2023-02" db="EMBL/GenBank/DDBJ databases">
        <authorList>
            <consortium name="DOE Joint Genome Institute"/>
            <person name="Mondo S.J."/>
            <person name="Chang Y."/>
            <person name="Wang Y."/>
            <person name="Ahrendt S."/>
            <person name="Andreopoulos W."/>
            <person name="Barry K."/>
            <person name="Beard J."/>
            <person name="Benny G.L."/>
            <person name="Blankenship S."/>
            <person name="Bonito G."/>
            <person name="Cuomo C."/>
            <person name="Desiro A."/>
            <person name="Gervers K.A."/>
            <person name="Hundley H."/>
            <person name="Kuo A."/>
            <person name="LaButti K."/>
            <person name="Lang B.F."/>
            <person name="Lipzen A."/>
            <person name="O'Donnell K."/>
            <person name="Pangilinan J."/>
            <person name="Reynolds N."/>
            <person name="Sandor L."/>
            <person name="Smith M.W."/>
            <person name="Tsang A."/>
            <person name="Grigoriev I.V."/>
            <person name="Stajich J.E."/>
            <person name="Spatafora J.W."/>
        </authorList>
    </citation>
    <scope>NUCLEOTIDE SEQUENCE</scope>
    <source>
        <strain evidence="2">RSA 2281</strain>
    </source>
</reference>
<gene>
    <name evidence="2" type="ORF">BDA99DRAFT_500815</name>
</gene>
<dbReference type="InterPro" id="IPR052997">
    <property type="entry name" value="RRT15-like"/>
</dbReference>
<organism evidence="2 3">
    <name type="scientific">Phascolomyces articulosus</name>
    <dbReference type="NCBI Taxonomy" id="60185"/>
    <lineage>
        <taxon>Eukaryota</taxon>
        <taxon>Fungi</taxon>
        <taxon>Fungi incertae sedis</taxon>
        <taxon>Mucoromycota</taxon>
        <taxon>Mucoromycotina</taxon>
        <taxon>Mucoromycetes</taxon>
        <taxon>Mucorales</taxon>
        <taxon>Lichtheimiaceae</taxon>
        <taxon>Phascolomyces</taxon>
    </lineage>
</organism>
<sequence length="78" mass="9168">MIGKADIEESKSNVAINVWLPQDSYPYGNLSGTSRLTFYDVLFPLSHRHMKLVVPCERERRNHSPYRHPSYRFSSKQE</sequence>
<dbReference type="PANTHER" id="PTHR33047:SF8">
    <property type="entry name" value="REGULATOR OF RDNA TRANSCRIPTION PROTEIN 15"/>
    <property type="match status" value="1"/>
</dbReference>